<feature type="region of interest" description="Disordered" evidence="1">
    <location>
        <begin position="425"/>
        <end position="458"/>
    </location>
</feature>
<proteinExistence type="predicted"/>
<dbReference type="EMBL" id="DS028093">
    <property type="protein sequence ID" value="KMO99992.1"/>
    <property type="molecule type" value="Genomic_DNA"/>
</dbReference>
<gene>
    <name evidence="2" type="ORF">CIRG_00135</name>
</gene>
<evidence type="ECO:0000256" key="1">
    <source>
        <dbReference type="SAM" id="MobiDB-lite"/>
    </source>
</evidence>
<name>A0A0J6Y0A8_COCIT</name>
<dbReference type="AlphaFoldDB" id="A0A0J6Y0A8"/>
<feature type="compositionally biased region" description="Polar residues" evidence="1">
    <location>
        <begin position="430"/>
        <end position="456"/>
    </location>
</feature>
<reference evidence="3" key="1">
    <citation type="journal article" date="2010" name="Genome Res.">
        <title>Population genomic sequencing of Coccidioides fungi reveals recent hybridization and transposon control.</title>
        <authorList>
            <person name="Neafsey D.E."/>
            <person name="Barker B.M."/>
            <person name="Sharpton T.J."/>
            <person name="Stajich J.E."/>
            <person name="Park D.J."/>
            <person name="Whiston E."/>
            <person name="Hung C.-Y."/>
            <person name="McMahan C."/>
            <person name="White J."/>
            <person name="Sykes S."/>
            <person name="Heiman D."/>
            <person name="Young S."/>
            <person name="Zeng Q."/>
            <person name="Abouelleil A."/>
            <person name="Aftuck L."/>
            <person name="Bessette D."/>
            <person name="Brown A."/>
            <person name="FitzGerald M."/>
            <person name="Lui A."/>
            <person name="Macdonald J.P."/>
            <person name="Priest M."/>
            <person name="Orbach M.J."/>
            <person name="Galgiani J.N."/>
            <person name="Kirkland T.N."/>
            <person name="Cole G.T."/>
            <person name="Birren B.W."/>
            <person name="Henn M.R."/>
            <person name="Taylor J.W."/>
            <person name="Rounsley S.D."/>
        </authorList>
    </citation>
    <scope>NUCLEOTIDE SEQUENCE [LARGE SCALE GENOMIC DNA]</scope>
    <source>
        <strain evidence="3">RMSCC 2394</strain>
    </source>
</reference>
<organism evidence="2 3">
    <name type="scientific">Coccidioides immitis RMSCC 2394</name>
    <dbReference type="NCBI Taxonomy" id="404692"/>
    <lineage>
        <taxon>Eukaryota</taxon>
        <taxon>Fungi</taxon>
        <taxon>Dikarya</taxon>
        <taxon>Ascomycota</taxon>
        <taxon>Pezizomycotina</taxon>
        <taxon>Eurotiomycetes</taxon>
        <taxon>Eurotiomycetidae</taxon>
        <taxon>Onygenales</taxon>
        <taxon>Onygenaceae</taxon>
        <taxon>Coccidioides</taxon>
    </lineage>
</organism>
<protein>
    <submittedName>
        <fullName evidence="2">Uncharacterized protein</fullName>
    </submittedName>
</protein>
<dbReference type="Proteomes" id="UP000054565">
    <property type="component" value="Unassembled WGS sequence"/>
</dbReference>
<accession>A0A0J6Y0A8</accession>
<sequence length="497" mass="55817">MEQFLSWLDSIARMDGLDRVPQPDLLAHYIKLARDAKHNYLELLNAAFSTDTIRCPKWIPIIFKLGQYGIAHRAFIQLAIEFPDLFNPMIVNAVAAPAKVPLHRSDVSLGLVLRRLVGENQSGYVSRLTQVWGGTDPEAHFRHQCPDTLAIHAEMQLVGFYDLHVERTPSFRFIGRYKKLIAELTHALEGAARQELQHRLGSSRRNVLADSLCGVSLSGLTEPDSVQDMSGALIGSQTNLMHLPLQGTDSAVHECWHERSPYSETVAHFKRADNSLRQDILSIADIVDPKTQKPSWTKLVEIPETDANSELKLTFHKEKEYLLVDDRIIIRSDRHLTACLQYSRNLGRLNMGRFFYKGLKGASNSHNNIAFCASELKVAFHAVLTAGDHIRDDAQKQKLVGLGIPRGTYELAIRSQESNYRKALKKARHSLSSPQGRGISYSESESSPRVDQTSLVARTRSRSHQCAYLVGEMQSARNRNQSFSSYGPKQLVDLIAS</sequence>
<evidence type="ECO:0000313" key="2">
    <source>
        <dbReference type="EMBL" id="KMO99992.1"/>
    </source>
</evidence>
<evidence type="ECO:0000313" key="3">
    <source>
        <dbReference type="Proteomes" id="UP000054565"/>
    </source>
</evidence>